<evidence type="ECO:0000256" key="10">
    <source>
        <dbReference type="ARBA" id="ARBA00046139"/>
    </source>
</evidence>
<dbReference type="EMBL" id="BFAA01038683">
    <property type="protein sequence ID" value="GCB83511.1"/>
    <property type="molecule type" value="Genomic_DNA"/>
</dbReference>
<dbReference type="Pfam" id="PF00173">
    <property type="entry name" value="Cyt-b5"/>
    <property type="match status" value="1"/>
</dbReference>
<feature type="domain" description="Cytochrome b5 heme-binding" evidence="11">
    <location>
        <begin position="14"/>
        <end position="76"/>
    </location>
</feature>
<dbReference type="OMA" id="HWFDENH"/>
<evidence type="ECO:0000256" key="5">
    <source>
        <dbReference type="ARBA" id="ARBA00023004"/>
    </source>
</evidence>
<dbReference type="AlphaFoldDB" id="A0A401QDR1"/>
<evidence type="ECO:0000256" key="2">
    <source>
        <dbReference type="ARBA" id="ARBA00022490"/>
    </source>
</evidence>
<comment type="function">
    <text evidence="10">Radial spoke stalk protein that binds heme under oxidizing conditions. Required for the coordinated beating of multiple cilia maybe by functioning in a redox signaling pathway.</text>
</comment>
<dbReference type="InterPro" id="IPR052320">
    <property type="entry name" value="Cytochrome_b5_domain"/>
</dbReference>
<dbReference type="OrthoDB" id="260091at2759"/>
<dbReference type="STRING" id="75743.A0A401QDR1"/>
<dbReference type="Gene3D" id="3.10.120.10">
    <property type="entry name" value="Cytochrome b5-like heme/steroid binding domain"/>
    <property type="match status" value="1"/>
</dbReference>
<keyword evidence="13" id="KW-1185">Reference proteome</keyword>
<dbReference type="GO" id="GO:0046872">
    <property type="term" value="F:metal ion binding"/>
    <property type="evidence" value="ECO:0007669"/>
    <property type="project" value="UniProtKB-KW"/>
</dbReference>
<evidence type="ECO:0000256" key="9">
    <source>
        <dbReference type="ARBA" id="ARBA00040649"/>
    </source>
</evidence>
<organism evidence="12 13">
    <name type="scientific">Scyliorhinus torazame</name>
    <name type="common">Cloudy catshark</name>
    <name type="synonym">Catulus torazame</name>
    <dbReference type="NCBI Taxonomy" id="75743"/>
    <lineage>
        <taxon>Eukaryota</taxon>
        <taxon>Metazoa</taxon>
        <taxon>Chordata</taxon>
        <taxon>Craniata</taxon>
        <taxon>Vertebrata</taxon>
        <taxon>Chondrichthyes</taxon>
        <taxon>Elasmobranchii</taxon>
        <taxon>Galeomorphii</taxon>
        <taxon>Galeoidea</taxon>
        <taxon>Carcharhiniformes</taxon>
        <taxon>Scyliorhinidae</taxon>
        <taxon>Scyliorhinus</taxon>
    </lineage>
</organism>
<dbReference type="SUPFAM" id="SSF55856">
    <property type="entry name" value="Cytochrome b5-like heme/steroid binding domain"/>
    <property type="match status" value="1"/>
</dbReference>
<comment type="subcellular location">
    <subcellularLocation>
        <location evidence="1">Cytoplasm</location>
        <location evidence="1">Cytoskeleton</location>
        <location evidence="1">Cilium axoneme</location>
    </subcellularLocation>
</comment>
<keyword evidence="7" id="KW-0966">Cell projection</keyword>
<dbReference type="GO" id="GO:0005930">
    <property type="term" value="C:axoneme"/>
    <property type="evidence" value="ECO:0007669"/>
    <property type="project" value="UniProtKB-SubCell"/>
</dbReference>
<reference evidence="12 13" key="1">
    <citation type="journal article" date="2018" name="Nat. Ecol. Evol.">
        <title>Shark genomes provide insights into elasmobranch evolution and the origin of vertebrates.</title>
        <authorList>
            <person name="Hara Y"/>
            <person name="Yamaguchi K"/>
            <person name="Onimaru K"/>
            <person name="Kadota M"/>
            <person name="Koyanagi M"/>
            <person name="Keeley SD"/>
            <person name="Tatsumi K"/>
            <person name="Tanaka K"/>
            <person name="Motone F"/>
            <person name="Kageyama Y"/>
            <person name="Nozu R"/>
            <person name="Adachi N"/>
            <person name="Nishimura O"/>
            <person name="Nakagawa R"/>
            <person name="Tanegashima C"/>
            <person name="Kiyatake I"/>
            <person name="Matsumoto R"/>
            <person name="Murakumo K"/>
            <person name="Nishida K"/>
            <person name="Terakita A"/>
            <person name="Kuratani S"/>
            <person name="Sato K"/>
            <person name="Hyodo S Kuraku.S."/>
        </authorList>
    </citation>
    <scope>NUCLEOTIDE SEQUENCE [LARGE SCALE GENOMIC DNA]</scope>
</reference>
<evidence type="ECO:0000313" key="13">
    <source>
        <dbReference type="Proteomes" id="UP000288216"/>
    </source>
</evidence>
<evidence type="ECO:0000259" key="11">
    <source>
        <dbReference type="PROSITE" id="PS50255"/>
    </source>
</evidence>
<sequence length="76" mass="8544">MVTAQPAPGAMLHSRFFSSREVAVHNSMGDLWVSFLGKVYDLSLLTQQFKGDILLKPILEAAGKDISHWFDENHQD</sequence>
<keyword evidence="2" id="KW-0963">Cytoplasm</keyword>
<dbReference type="InterPro" id="IPR036400">
    <property type="entry name" value="Cyt_B5-like_heme/steroid_sf"/>
</dbReference>
<evidence type="ECO:0000256" key="6">
    <source>
        <dbReference type="ARBA" id="ARBA00023212"/>
    </source>
</evidence>
<dbReference type="InterPro" id="IPR001199">
    <property type="entry name" value="Cyt_B5-like_heme/steroid-bd"/>
</dbReference>
<proteinExistence type="inferred from homology"/>
<dbReference type="PROSITE" id="PS50255">
    <property type="entry name" value="CYTOCHROME_B5_2"/>
    <property type="match status" value="1"/>
</dbReference>
<dbReference type="Proteomes" id="UP000288216">
    <property type="component" value="Unassembled WGS sequence"/>
</dbReference>
<keyword evidence="6" id="KW-0206">Cytoskeleton</keyword>
<evidence type="ECO:0000256" key="8">
    <source>
        <dbReference type="ARBA" id="ARBA00038168"/>
    </source>
</evidence>
<evidence type="ECO:0000313" key="12">
    <source>
        <dbReference type="EMBL" id="GCB83511.1"/>
    </source>
</evidence>
<comment type="caution">
    <text evidence="12">The sequence shown here is derived from an EMBL/GenBank/DDBJ whole genome shotgun (WGS) entry which is preliminary data.</text>
</comment>
<dbReference type="PANTHER" id="PTHR21281">
    <property type="entry name" value="CYTOCHROME B5 DOMAIN-CONTAINING PROTEIN 1"/>
    <property type="match status" value="1"/>
</dbReference>
<dbReference type="PANTHER" id="PTHR21281:SF0">
    <property type="entry name" value="CYTOCHROME B5 DOMAIN-CONTAINING PROTEIN 1"/>
    <property type="match status" value="1"/>
</dbReference>
<gene>
    <name evidence="12" type="ORF">scyTo_0024068</name>
</gene>
<keyword evidence="3" id="KW-0349">Heme</keyword>
<evidence type="ECO:0000256" key="4">
    <source>
        <dbReference type="ARBA" id="ARBA00022723"/>
    </source>
</evidence>
<evidence type="ECO:0000256" key="7">
    <source>
        <dbReference type="ARBA" id="ARBA00023273"/>
    </source>
</evidence>
<keyword evidence="5" id="KW-0408">Iron</keyword>
<comment type="similarity">
    <text evidence="8">Belongs to the cytochrome b5 family.</text>
</comment>
<feature type="non-terminal residue" evidence="12">
    <location>
        <position position="76"/>
    </location>
</feature>
<protein>
    <recommendedName>
        <fullName evidence="9">Cytochrome b5 domain-containing protein 1</fullName>
    </recommendedName>
</protein>
<evidence type="ECO:0000256" key="3">
    <source>
        <dbReference type="ARBA" id="ARBA00022617"/>
    </source>
</evidence>
<keyword evidence="4" id="KW-0479">Metal-binding</keyword>
<accession>A0A401QDR1</accession>
<name>A0A401QDR1_SCYTO</name>
<evidence type="ECO:0000256" key="1">
    <source>
        <dbReference type="ARBA" id="ARBA00004430"/>
    </source>
</evidence>